<comment type="caution">
    <text evidence="1">The sequence shown here is derived from an EMBL/GenBank/DDBJ whole genome shotgun (WGS) entry which is preliminary data.</text>
</comment>
<proteinExistence type="predicted"/>
<reference evidence="1 2" key="1">
    <citation type="submission" date="2014-10" db="EMBL/GenBank/DDBJ databases">
        <title>Draft genome of the hookworm Ancylostoma caninum.</title>
        <authorList>
            <person name="Mitreva M."/>
        </authorList>
    </citation>
    <scope>NUCLEOTIDE SEQUENCE [LARGE SCALE GENOMIC DNA]</scope>
    <source>
        <strain evidence="1 2">Baltimore</strain>
    </source>
</reference>
<gene>
    <name evidence="1" type="ORF">ANCCAN_03774</name>
</gene>
<sequence>MQLPYLCSREADPFEETIQDDSEFLRALGFDVFSIRDKNGRNHSYVSFNKFFAVESSKYEADFSELHKVCTY</sequence>
<keyword evidence="2" id="KW-1185">Reference proteome</keyword>
<protein>
    <submittedName>
        <fullName evidence="1">Uncharacterized protein</fullName>
    </submittedName>
</protein>
<dbReference type="EMBL" id="JOJR01000026">
    <property type="protein sequence ID" value="RCN50169.1"/>
    <property type="molecule type" value="Genomic_DNA"/>
</dbReference>
<dbReference type="OrthoDB" id="5900338at2759"/>
<organism evidence="1 2">
    <name type="scientific">Ancylostoma caninum</name>
    <name type="common">Dog hookworm</name>
    <dbReference type="NCBI Taxonomy" id="29170"/>
    <lineage>
        <taxon>Eukaryota</taxon>
        <taxon>Metazoa</taxon>
        <taxon>Ecdysozoa</taxon>
        <taxon>Nematoda</taxon>
        <taxon>Chromadorea</taxon>
        <taxon>Rhabditida</taxon>
        <taxon>Rhabditina</taxon>
        <taxon>Rhabditomorpha</taxon>
        <taxon>Strongyloidea</taxon>
        <taxon>Ancylostomatidae</taxon>
        <taxon>Ancylostomatinae</taxon>
        <taxon>Ancylostoma</taxon>
    </lineage>
</organism>
<dbReference type="AlphaFoldDB" id="A0A368H3F9"/>
<dbReference type="Proteomes" id="UP000252519">
    <property type="component" value="Unassembled WGS sequence"/>
</dbReference>
<evidence type="ECO:0000313" key="1">
    <source>
        <dbReference type="EMBL" id="RCN50169.1"/>
    </source>
</evidence>
<evidence type="ECO:0000313" key="2">
    <source>
        <dbReference type="Proteomes" id="UP000252519"/>
    </source>
</evidence>
<name>A0A368H3F9_ANCCA</name>
<accession>A0A368H3F9</accession>